<evidence type="ECO:0000313" key="2">
    <source>
        <dbReference type="Proteomes" id="UP001152888"/>
    </source>
</evidence>
<organism evidence="1 2">
    <name type="scientific">Acanthoscelides obtectus</name>
    <name type="common">Bean weevil</name>
    <name type="synonym">Bruchus obtectus</name>
    <dbReference type="NCBI Taxonomy" id="200917"/>
    <lineage>
        <taxon>Eukaryota</taxon>
        <taxon>Metazoa</taxon>
        <taxon>Ecdysozoa</taxon>
        <taxon>Arthropoda</taxon>
        <taxon>Hexapoda</taxon>
        <taxon>Insecta</taxon>
        <taxon>Pterygota</taxon>
        <taxon>Neoptera</taxon>
        <taxon>Endopterygota</taxon>
        <taxon>Coleoptera</taxon>
        <taxon>Polyphaga</taxon>
        <taxon>Cucujiformia</taxon>
        <taxon>Chrysomeloidea</taxon>
        <taxon>Chrysomelidae</taxon>
        <taxon>Bruchinae</taxon>
        <taxon>Bruchini</taxon>
        <taxon>Acanthoscelides</taxon>
    </lineage>
</organism>
<evidence type="ECO:0000313" key="1">
    <source>
        <dbReference type="EMBL" id="CAH2010834.1"/>
    </source>
</evidence>
<name>A0A9P0MCW7_ACAOB</name>
<proteinExistence type="predicted"/>
<protein>
    <submittedName>
        <fullName evidence="1">Uncharacterized protein</fullName>
    </submittedName>
</protein>
<reference evidence="1" key="1">
    <citation type="submission" date="2022-03" db="EMBL/GenBank/DDBJ databases">
        <authorList>
            <person name="Sayadi A."/>
        </authorList>
    </citation>
    <scope>NUCLEOTIDE SEQUENCE</scope>
</reference>
<keyword evidence="2" id="KW-1185">Reference proteome</keyword>
<accession>A0A9P0MCW7</accession>
<dbReference type="AlphaFoldDB" id="A0A9P0MCW7"/>
<comment type="caution">
    <text evidence="1">The sequence shown here is derived from an EMBL/GenBank/DDBJ whole genome shotgun (WGS) entry which is preliminary data.</text>
</comment>
<sequence>MLVLDTYCNIYLAFHKTMQRKFVIQDVVKKNSRTKKGLPQHANVSINPLTRYPHPYDNGATELFFALFSNASPPCSILLYPASRPYAGGSLFLSAPAKAVFKGGPWRRRRWERRP</sequence>
<dbReference type="EMBL" id="CAKOFQ010008011">
    <property type="protein sequence ID" value="CAH2010834.1"/>
    <property type="molecule type" value="Genomic_DNA"/>
</dbReference>
<dbReference type="Proteomes" id="UP001152888">
    <property type="component" value="Unassembled WGS sequence"/>
</dbReference>
<gene>
    <name evidence="1" type="ORF">ACAOBT_LOCUS31810</name>
</gene>